<gene>
    <name evidence="1" type="ORF">BDY19DRAFT_970816</name>
</gene>
<accession>A0ACB8TR82</accession>
<evidence type="ECO:0000313" key="1">
    <source>
        <dbReference type="EMBL" id="KAI0084543.1"/>
    </source>
</evidence>
<protein>
    <submittedName>
        <fullName evidence="1">Histone-fold-containing protein</fullName>
    </submittedName>
</protein>
<organism evidence="1 2">
    <name type="scientific">Irpex rosettiformis</name>
    <dbReference type="NCBI Taxonomy" id="378272"/>
    <lineage>
        <taxon>Eukaryota</taxon>
        <taxon>Fungi</taxon>
        <taxon>Dikarya</taxon>
        <taxon>Basidiomycota</taxon>
        <taxon>Agaricomycotina</taxon>
        <taxon>Agaricomycetes</taxon>
        <taxon>Polyporales</taxon>
        <taxon>Irpicaceae</taxon>
        <taxon>Irpex</taxon>
    </lineage>
</organism>
<proteinExistence type="predicted"/>
<sequence>MPRKEAIALSTNNAQAQQDAVSEGIDAYELPKSLVTRLARSALPDNAKLQKDVVLALSKGSTVFINYLAATAHDIAAQKQHKSVSASDVLKALEQIEMGDMVQKLQSDLNAYRNNQKGKKGSPTKSAESAPVSVKPRAKLDPSTPDSASAAKGKEKATITIPSRAGQSATPAQPEHPPQQVEPVETRVSRDDDDDEEMLDAEENEIDEVEEEEVDEDDEADVGDEEELVDEVGLEEEELRRDAKGVEERDQMDED</sequence>
<dbReference type="EMBL" id="MU274941">
    <property type="protein sequence ID" value="KAI0084543.1"/>
    <property type="molecule type" value="Genomic_DNA"/>
</dbReference>
<keyword evidence="2" id="KW-1185">Reference proteome</keyword>
<reference evidence="1" key="1">
    <citation type="journal article" date="2021" name="Environ. Microbiol.">
        <title>Gene family expansions and transcriptome signatures uncover fungal adaptations to wood decay.</title>
        <authorList>
            <person name="Hage H."/>
            <person name="Miyauchi S."/>
            <person name="Viragh M."/>
            <person name="Drula E."/>
            <person name="Min B."/>
            <person name="Chaduli D."/>
            <person name="Navarro D."/>
            <person name="Favel A."/>
            <person name="Norest M."/>
            <person name="Lesage-Meessen L."/>
            <person name="Balint B."/>
            <person name="Merenyi Z."/>
            <person name="de Eugenio L."/>
            <person name="Morin E."/>
            <person name="Martinez A.T."/>
            <person name="Baldrian P."/>
            <person name="Stursova M."/>
            <person name="Martinez M.J."/>
            <person name="Novotny C."/>
            <person name="Magnuson J.K."/>
            <person name="Spatafora J.W."/>
            <person name="Maurice S."/>
            <person name="Pangilinan J."/>
            <person name="Andreopoulos W."/>
            <person name="LaButti K."/>
            <person name="Hundley H."/>
            <person name="Na H."/>
            <person name="Kuo A."/>
            <person name="Barry K."/>
            <person name="Lipzen A."/>
            <person name="Henrissat B."/>
            <person name="Riley R."/>
            <person name="Ahrendt S."/>
            <person name="Nagy L.G."/>
            <person name="Grigoriev I.V."/>
            <person name="Martin F."/>
            <person name="Rosso M.N."/>
        </authorList>
    </citation>
    <scope>NUCLEOTIDE SEQUENCE</scope>
    <source>
        <strain evidence="1">CBS 384.51</strain>
    </source>
</reference>
<name>A0ACB8TR82_9APHY</name>
<evidence type="ECO:0000313" key="2">
    <source>
        <dbReference type="Proteomes" id="UP001055072"/>
    </source>
</evidence>
<dbReference type="Proteomes" id="UP001055072">
    <property type="component" value="Unassembled WGS sequence"/>
</dbReference>
<comment type="caution">
    <text evidence="1">The sequence shown here is derived from an EMBL/GenBank/DDBJ whole genome shotgun (WGS) entry which is preliminary data.</text>
</comment>